<sequence length="680" mass="73052">MFSGFASFLPWSGTEQPTSGSVNTDLESGDGDRSLIDDDRLSSVSSFRVAQSFASSTTEADRERDLPDPPRDQLANDPPTSGCGVGPPSEESATTAFPLQTRGRSASTPLEALRVNPPADSNLRQLEDQDNFYTATCSSSSASSNHSYTRFFYKSRSPKRTRSTRSLGPGGIHNGLGVLSPIYEPSNPDMRGLAATQKEAGAGESSAFPKAHAPSIHSTTSTIHDRIMNLQATHPAFLKRPLKRSFSQTSSSSLHSEASGAPQLPPLHFRPAFTGISIGTIASTSPSTPPPGPPGTTCSNPHPPRVVVSTRLPPSTSTSPQRSQLSHSQPNTPQSLTTPRSHRFGSLDHLHKCSAIYEDSASEKSFVTATSGESGPDPGIIANHDIPSTVDLVIYPDDQERTGEQLENVEGSQRNAQEWPSSSNVVPEQLHTERGRTQHQNKAFSESETTFNVTSDSQHGHNPVPATVQKHNRLGTASVMSIGSTTIKNGSTIAEDRAIEETATIVEDDGFIMERWMKTLFYSASGDKTLFWTVKEGDRKQYPVSSTCVLFWVGFIAPWCWLVGGWMPPRGVSAPEDEMKYAKLKGEASMGVQREKVPPGGAGVGVKKWILPDPSSSFKATARAPSISSATTLCPMEIEEARLTVADPWVRRCRIASIIGGTILGLGLITMVIVLGVVTS</sequence>
<dbReference type="EMBL" id="WIUZ02000004">
    <property type="protein sequence ID" value="KAF9788080.1"/>
    <property type="molecule type" value="Genomic_DNA"/>
</dbReference>
<feature type="transmembrane region" description="Helical" evidence="2">
    <location>
        <begin position="655"/>
        <end position="678"/>
    </location>
</feature>
<keyword evidence="2" id="KW-1133">Transmembrane helix</keyword>
<gene>
    <name evidence="3" type="ORF">BJ322DRAFT_603550</name>
</gene>
<feature type="region of interest" description="Disordered" evidence="1">
    <location>
        <begin position="248"/>
        <end position="344"/>
    </location>
</feature>
<organism evidence="3 4">
    <name type="scientific">Thelephora terrestris</name>
    <dbReference type="NCBI Taxonomy" id="56493"/>
    <lineage>
        <taxon>Eukaryota</taxon>
        <taxon>Fungi</taxon>
        <taxon>Dikarya</taxon>
        <taxon>Basidiomycota</taxon>
        <taxon>Agaricomycotina</taxon>
        <taxon>Agaricomycetes</taxon>
        <taxon>Thelephorales</taxon>
        <taxon>Thelephoraceae</taxon>
        <taxon>Thelephora</taxon>
    </lineage>
</organism>
<protein>
    <submittedName>
        <fullName evidence="3">Uncharacterized protein</fullName>
    </submittedName>
</protein>
<reference evidence="3" key="2">
    <citation type="submission" date="2020-11" db="EMBL/GenBank/DDBJ databases">
        <authorList>
            <consortium name="DOE Joint Genome Institute"/>
            <person name="Kuo A."/>
            <person name="Miyauchi S."/>
            <person name="Kiss E."/>
            <person name="Drula E."/>
            <person name="Kohler A."/>
            <person name="Sanchez-Garcia M."/>
            <person name="Andreopoulos B."/>
            <person name="Barry K.W."/>
            <person name="Bonito G."/>
            <person name="Buee M."/>
            <person name="Carver A."/>
            <person name="Chen C."/>
            <person name="Cichocki N."/>
            <person name="Clum A."/>
            <person name="Culley D."/>
            <person name="Crous P.W."/>
            <person name="Fauchery L."/>
            <person name="Girlanda M."/>
            <person name="Hayes R."/>
            <person name="Keri Z."/>
            <person name="Labutti K."/>
            <person name="Lipzen A."/>
            <person name="Lombard V."/>
            <person name="Magnuson J."/>
            <person name="Maillard F."/>
            <person name="Morin E."/>
            <person name="Murat C."/>
            <person name="Nolan M."/>
            <person name="Ohm R."/>
            <person name="Pangilinan J."/>
            <person name="Pereira M."/>
            <person name="Perotto S."/>
            <person name="Peter M."/>
            <person name="Riley R."/>
            <person name="Sitrit Y."/>
            <person name="Stielow B."/>
            <person name="Szollosi G."/>
            <person name="Zifcakova L."/>
            <person name="Stursova M."/>
            <person name="Spatafora J.W."/>
            <person name="Tedersoo L."/>
            <person name="Vaario L.-M."/>
            <person name="Yamada A."/>
            <person name="Yan M."/>
            <person name="Wang P."/>
            <person name="Xu J."/>
            <person name="Bruns T."/>
            <person name="Baldrian P."/>
            <person name="Vilgalys R."/>
            <person name="Henrissat B."/>
            <person name="Grigoriev I.V."/>
            <person name="Hibbett D."/>
            <person name="Nagy L.G."/>
            <person name="Martin F.M."/>
        </authorList>
    </citation>
    <scope>NUCLEOTIDE SEQUENCE</scope>
    <source>
        <strain evidence="3">UH-Tt-Lm1</strain>
    </source>
</reference>
<keyword evidence="2" id="KW-0812">Transmembrane</keyword>
<evidence type="ECO:0000256" key="1">
    <source>
        <dbReference type="SAM" id="MobiDB-lite"/>
    </source>
</evidence>
<accession>A0A9P6HJ22</accession>
<feature type="region of interest" description="Disordered" evidence="1">
    <location>
        <begin position="1"/>
        <end position="125"/>
    </location>
</feature>
<dbReference type="OrthoDB" id="3251367at2759"/>
<comment type="caution">
    <text evidence="3">The sequence shown here is derived from an EMBL/GenBank/DDBJ whole genome shotgun (WGS) entry which is preliminary data.</text>
</comment>
<evidence type="ECO:0000313" key="3">
    <source>
        <dbReference type="EMBL" id="KAF9788080.1"/>
    </source>
</evidence>
<feature type="compositionally biased region" description="Polar residues" evidence="1">
    <location>
        <begin position="327"/>
        <end position="339"/>
    </location>
</feature>
<feature type="compositionally biased region" description="Low complexity" evidence="1">
    <location>
        <begin position="306"/>
        <end position="326"/>
    </location>
</feature>
<dbReference type="Proteomes" id="UP000736335">
    <property type="component" value="Unassembled WGS sequence"/>
</dbReference>
<reference evidence="3" key="1">
    <citation type="journal article" date="2020" name="Nat. Commun.">
        <title>Large-scale genome sequencing of mycorrhizal fungi provides insights into the early evolution of symbiotic traits.</title>
        <authorList>
            <person name="Miyauchi S."/>
            <person name="Kiss E."/>
            <person name="Kuo A."/>
            <person name="Drula E."/>
            <person name="Kohler A."/>
            <person name="Sanchez-Garcia M."/>
            <person name="Morin E."/>
            <person name="Andreopoulos B."/>
            <person name="Barry K.W."/>
            <person name="Bonito G."/>
            <person name="Buee M."/>
            <person name="Carver A."/>
            <person name="Chen C."/>
            <person name="Cichocki N."/>
            <person name="Clum A."/>
            <person name="Culley D."/>
            <person name="Crous P.W."/>
            <person name="Fauchery L."/>
            <person name="Girlanda M."/>
            <person name="Hayes R.D."/>
            <person name="Keri Z."/>
            <person name="LaButti K."/>
            <person name="Lipzen A."/>
            <person name="Lombard V."/>
            <person name="Magnuson J."/>
            <person name="Maillard F."/>
            <person name="Murat C."/>
            <person name="Nolan M."/>
            <person name="Ohm R.A."/>
            <person name="Pangilinan J."/>
            <person name="Pereira M.F."/>
            <person name="Perotto S."/>
            <person name="Peter M."/>
            <person name="Pfister S."/>
            <person name="Riley R."/>
            <person name="Sitrit Y."/>
            <person name="Stielow J.B."/>
            <person name="Szollosi G."/>
            <person name="Zifcakova L."/>
            <person name="Stursova M."/>
            <person name="Spatafora J.W."/>
            <person name="Tedersoo L."/>
            <person name="Vaario L.M."/>
            <person name="Yamada A."/>
            <person name="Yan M."/>
            <person name="Wang P."/>
            <person name="Xu J."/>
            <person name="Bruns T."/>
            <person name="Baldrian P."/>
            <person name="Vilgalys R."/>
            <person name="Dunand C."/>
            <person name="Henrissat B."/>
            <person name="Grigoriev I.V."/>
            <person name="Hibbett D."/>
            <person name="Nagy L.G."/>
            <person name="Martin F.M."/>
        </authorList>
    </citation>
    <scope>NUCLEOTIDE SEQUENCE</scope>
    <source>
        <strain evidence="3">UH-Tt-Lm1</strain>
    </source>
</reference>
<keyword evidence="2" id="KW-0472">Membrane</keyword>
<feature type="compositionally biased region" description="Low complexity" evidence="1">
    <location>
        <begin position="248"/>
        <end position="259"/>
    </location>
</feature>
<dbReference type="AlphaFoldDB" id="A0A9P6HJ22"/>
<feature type="compositionally biased region" description="Polar residues" evidence="1">
    <location>
        <begin position="48"/>
        <end position="58"/>
    </location>
</feature>
<feature type="compositionally biased region" description="Basic and acidic residues" evidence="1">
    <location>
        <begin position="59"/>
        <end position="71"/>
    </location>
</feature>
<feature type="compositionally biased region" description="Polar residues" evidence="1">
    <location>
        <begin position="91"/>
        <end position="108"/>
    </location>
</feature>
<proteinExistence type="predicted"/>
<keyword evidence="4" id="KW-1185">Reference proteome</keyword>
<feature type="compositionally biased region" description="Low complexity" evidence="1">
    <location>
        <begin position="274"/>
        <end position="286"/>
    </location>
</feature>
<name>A0A9P6HJ22_9AGAM</name>
<feature type="compositionally biased region" description="Polar residues" evidence="1">
    <location>
        <begin position="13"/>
        <end position="26"/>
    </location>
</feature>
<feature type="compositionally biased region" description="Basic and acidic residues" evidence="1">
    <location>
        <begin position="30"/>
        <end position="41"/>
    </location>
</feature>
<evidence type="ECO:0000256" key="2">
    <source>
        <dbReference type="SAM" id="Phobius"/>
    </source>
</evidence>
<evidence type="ECO:0000313" key="4">
    <source>
        <dbReference type="Proteomes" id="UP000736335"/>
    </source>
</evidence>